<keyword evidence="4" id="KW-1185">Reference proteome</keyword>
<dbReference type="InterPro" id="IPR026444">
    <property type="entry name" value="Secre_tail"/>
</dbReference>
<dbReference type="NCBIfam" id="TIGR04183">
    <property type="entry name" value="Por_Secre_tail"/>
    <property type="match status" value="1"/>
</dbReference>
<dbReference type="Pfam" id="PF18962">
    <property type="entry name" value="Por_Secre_tail"/>
    <property type="match status" value="1"/>
</dbReference>
<dbReference type="SUPFAM" id="SSF69318">
    <property type="entry name" value="Integrin alpha N-terminal domain"/>
    <property type="match status" value="1"/>
</dbReference>
<proteinExistence type="predicted"/>
<dbReference type="EMBL" id="BMGK01000002">
    <property type="protein sequence ID" value="GGD83391.1"/>
    <property type="molecule type" value="Genomic_DNA"/>
</dbReference>
<gene>
    <name evidence="3" type="ORF">GCM10011312_04370</name>
</gene>
<dbReference type="InterPro" id="IPR028994">
    <property type="entry name" value="Integrin_alpha_N"/>
</dbReference>
<organism evidence="3 4">
    <name type="scientific">Planktosalinus lacus</name>
    <dbReference type="NCBI Taxonomy" id="1526573"/>
    <lineage>
        <taxon>Bacteria</taxon>
        <taxon>Pseudomonadati</taxon>
        <taxon>Bacteroidota</taxon>
        <taxon>Flavobacteriia</taxon>
        <taxon>Flavobacteriales</taxon>
        <taxon>Flavobacteriaceae</taxon>
        <taxon>Planktosalinus</taxon>
    </lineage>
</organism>
<reference evidence="3" key="1">
    <citation type="journal article" date="2014" name="Int. J. Syst. Evol. Microbiol.">
        <title>Complete genome sequence of Corynebacterium casei LMG S-19264T (=DSM 44701T), isolated from a smear-ripened cheese.</title>
        <authorList>
            <consortium name="US DOE Joint Genome Institute (JGI-PGF)"/>
            <person name="Walter F."/>
            <person name="Albersmeier A."/>
            <person name="Kalinowski J."/>
            <person name="Ruckert C."/>
        </authorList>
    </citation>
    <scope>NUCLEOTIDE SEQUENCE</scope>
    <source>
        <strain evidence="3">CGMCC 1.12924</strain>
    </source>
</reference>
<accession>A0A8J2V6B8</accession>
<evidence type="ECO:0000259" key="2">
    <source>
        <dbReference type="Pfam" id="PF18962"/>
    </source>
</evidence>
<keyword evidence="1" id="KW-0732">Signal</keyword>
<dbReference type="InterPro" id="IPR013517">
    <property type="entry name" value="FG-GAP"/>
</dbReference>
<dbReference type="PANTHER" id="PTHR44103">
    <property type="entry name" value="PROPROTEIN CONVERTASE P"/>
    <property type="match status" value="1"/>
</dbReference>
<name>A0A8J2V6B8_9FLAO</name>
<protein>
    <recommendedName>
        <fullName evidence="2">Secretion system C-terminal sorting domain-containing protein</fullName>
    </recommendedName>
</protein>
<dbReference type="Gene3D" id="2.130.10.130">
    <property type="entry name" value="Integrin alpha, N-terminal"/>
    <property type="match status" value="2"/>
</dbReference>
<feature type="domain" description="Secretion system C-terminal sorting" evidence="2">
    <location>
        <begin position="405"/>
        <end position="471"/>
    </location>
</feature>
<evidence type="ECO:0000313" key="3">
    <source>
        <dbReference type="EMBL" id="GGD83391.1"/>
    </source>
</evidence>
<evidence type="ECO:0000313" key="4">
    <source>
        <dbReference type="Proteomes" id="UP000652231"/>
    </source>
</evidence>
<dbReference type="Proteomes" id="UP000652231">
    <property type="component" value="Unassembled WGS sequence"/>
</dbReference>
<evidence type="ECO:0000256" key="1">
    <source>
        <dbReference type="ARBA" id="ARBA00022729"/>
    </source>
</evidence>
<dbReference type="AlphaFoldDB" id="A0A8J2V6B8"/>
<reference evidence="3" key="2">
    <citation type="submission" date="2020-09" db="EMBL/GenBank/DDBJ databases">
        <authorList>
            <person name="Sun Q."/>
            <person name="Zhou Y."/>
        </authorList>
    </citation>
    <scope>NUCLEOTIDE SEQUENCE</scope>
    <source>
        <strain evidence="3">CGMCC 1.12924</strain>
    </source>
</reference>
<sequence length="473" mass="52749">MNKLRGYISNYKTHLLWMMSLFLWLPVSGQLYGPRQLIDTDVIYRDIEVVDLNEDEHPDVLMGGIDIVSWYQNTDGQGSFSEAIPIELDQSQAYSVNAADMNQNGFTDIIVSYFDLDYVAWYPNDGSGNFGEKVIIANGLDSCFNVLPVDLDQDGDMDIVIGIVNGTGFYWAENVDGQGVTWQLHMVDATPSQARTQRVGDVDGDGDLDIVSNMVSTNWMAWYENLDGIGQQWEQHIIEFNGLYERSFELVDMDGDGHLDLVSSKTFESTSNPSNIGWRKNDGEGNFGNFEILFQTEFGSTDVTDVKVGDIDNDGFPDIVGLLANVFPENNHIIWIKNIDNAGTFDEAEIIDSNFFKPGNLNLADVDSDGDLDLFLTTSPGRELMWFENLTILNTDDFQDNGAVVYPNPATAFIHIAYEGAIERVQFYTVEGIKALEVTGNPKTIDVSTLTTGFYSVVIETAKGRSVYKVVKQ</sequence>
<comment type="caution">
    <text evidence="3">The sequence shown here is derived from an EMBL/GenBank/DDBJ whole genome shotgun (WGS) entry which is preliminary data.</text>
</comment>
<dbReference type="Pfam" id="PF13517">
    <property type="entry name" value="FG-GAP_3"/>
    <property type="match status" value="2"/>
</dbReference>
<dbReference type="RefSeq" id="WP_188439048.1">
    <property type="nucleotide sequence ID" value="NZ_BMGK01000002.1"/>
</dbReference>
<dbReference type="PANTHER" id="PTHR44103:SF1">
    <property type="entry name" value="PROPROTEIN CONVERTASE P"/>
    <property type="match status" value="1"/>
</dbReference>